<name>A0A267WN89_BIFPS</name>
<comment type="caution">
    <text evidence="1">The sequence shown here is derived from an EMBL/GenBank/DDBJ whole genome shotgun (WGS) entry which is preliminary data.</text>
</comment>
<dbReference type="EMBL" id="MNLB01000002">
    <property type="protein sequence ID" value="PAC74078.1"/>
    <property type="molecule type" value="Genomic_DNA"/>
</dbReference>
<dbReference type="AlphaFoldDB" id="A0A267WN89"/>
<dbReference type="Proteomes" id="UP000216789">
    <property type="component" value="Unassembled WGS sequence"/>
</dbReference>
<organism evidence="1 2">
    <name type="scientific">Bifidobacterium pseudocatenulatum</name>
    <dbReference type="NCBI Taxonomy" id="28026"/>
    <lineage>
        <taxon>Bacteria</taxon>
        <taxon>Bacillati</taxon>
        <taxon>Actinomycetota</taxon>
        <taxon>Actinomycetes</taxon>
        <taxon>Bifidobacteriales</taxon>
        <taxon>Bifidobacteriaceae</taxon>
        <taxon>Bifidobacterium</taxon>
    </lineage>
</organism>
<proteinExistence type="predicted"/>
<protein>
    <submittedName>
        <fullName evidence="1">Major facilitator superfamily protein</fullName>
    </submittedName>
</protein>
<evidence type="ECO:0000313" key="1">
    <source>
        <dbReference type="EMBL" id="PAC74078.1"/>
    </source>
</evidence>
<evidence type="ECO:0000313" key="2">
    <source>
        <dbReference type="Proteomes" id="UP000216789"/>
    </source>
</evidence>
<reference evidence="1 2" key="1">
    <citation type="journal article" date="2017" name="ISME J.">
        <title>Unveiling bifidobacterial biogeography across the mammalian branch of the tree of life.</title>
        <authorList>
            <person name="Milani C."/>
            <person name="Mangifesta M."/>
            <person name="Mancabelli L."/>
            <person name="Lugli G.A."/>
            <person name="James K."/>
            <person name="Duranti S."/>
            <person name="Turroni F."/>
            <person name="Ferrario C."/>
            <person name="Ossiprandi M.C."/>
            <person name="van Sinderen D."/>
            <person name="Ventura M."/>
        </authorList>
    </citation>
    <scope>NUCLEOTIDE SEQUENCE [LARGE SCALE GENOMIC DNA]</scope>
    <source>
        <strain evidence="1 2">1E</strain>
    </source>
</reference>
<sequence length="67" mass="6687">MLIFYGVIMGIGLGVGYLTPVKNLMLWFAKGLATGIAVAGFGLAKAIAGSISVILTVDAVFNAAGAA</sequence>
<accession>A0A267WN89</accession>
<gene>
    <name evidence="1" type="ORF">BPS1E_0701</name>
</gene>